<reference evidence="1 2" key="1">
    <citation type="journal article" date="2015" name="Genome Announc.">
        <title>Expanding the biotechnology potential of lactobacilli through comparative genomics of 213 strains and associated genera.</title>
        <authorList>
            <person name="Sun Z."/>
            <person name="Harris H.M."/>
            <person name="McCann A."/>
            <person name="Guo C."/>
            <person name="Argimon S."/>
            <person name="Zhang W."/>
            <person name="Yang X."/>
            <person name="Jeffery I.B."/>
            <person name="Cooney J.C."/>
            <person name="Kagawa T.F."/>
            <person name="Liu W."/>
            <person name="Song Y."/>
            <person name="Salvetti E."/>
            <person name="Wrobel A."/>
            <person name="Rasinkangas P."/>
            <person name="Parkhill J."/>
            <person name="Rea M.C."/>
            <person name="O'Sullivan O."/>
            <person name="Ritari J."/>
            <person name="Douillard F.P."/>
            <person name="Paul Ross R."/>
            <person name="Yang R."/>
            <person name="Briner A.E."/>
            <person name="Felis G.E."/>
            <person name="de Vos W.M."/>
            <person name="Barrangou R."/>
            <person name="Klaenhammer T.R."/>
            <person name="Caufield P.W."/>
            <person name="Cui Y."/>
            <person name="Zhang H."/>
            <person name="O'Toole P.W."/>
        </authorList>
    </citation>
    <scope>NUCLEOTIDE SEQUENCE [LARGE SCALE GENOMIC DNA]</scope>
    <source>
        <strain evidence="1 2">DSM 18001</strain>
    </source>
</reference>
<gene>
    <name evidence="1" type="ORF">IV81_GL000120</name>
</gene>
<dbReference type="PATRIC" id="fig|331679.3.peg.122"/>
<evidence type="ECO:0000313" key="2">
    <source>
        <dbReference type="Proteomes" id="UP000051859"/>
    </source>
</evidence>
<sequence length="147" mass="17181">MIGEMEMSPQFELQQLILEVESFSKKDRECAQRPADSDLNDQLQYDLFKVLSLLDLCTELVVDSHLGNIEENQRLKAFQFALNRSKKSVIITVSNSANLRWKKLHANSKSKKTTFNYYNRYLSEQEIKMTLDNALKIIEKLFSQIEK</sequence>
<dbReference type="Proteomes" id="UP000051859">
    <property type="component" value="Unassembled WGS sequence"/>
</dbReference>
<evidence type="ECO:0000313" key="1">
    <source>
        <dbReference type="EMBL" id="KRN95238.1"/>
    </source>
</evidence>
<keyword evidence="2" id="KW-1185">Reference proteome</keyword>
<name>A0A0R2L5W9_9LACO</name>
<dbReference type="STRING" id="331679.IV81_GL000120"/>
<accession>A0A0R2L5W9</accession>
<dbReference type="EMBL" id="JQBX01000001">
    <property type="protein sequence ID" value="KRN95238.1"/>
    <property type="molecule type" value="Genomic_DNA"/>
</dbReference>
<proteinExistence type="predicted"/>
<organism evidence="1 2">
    <name type="scientific">Pediococcus stilesii</name>
    <dbReference type="NCBI Taxonomy" id="331679"/>
    <lineage>
        <taxon>Bacteria</taxon>
        <taxon>Bacillati</taxon>
        <taxon>Bacillota</taxon>
        <taxon>Bacilli</taxon>
        <taxon>Lactobacillales</taxon>
        <taxon>Lactobacillaceae</taxon>
        <taxon>Pediococcus</taxon>
    </lineage>
</organism>
<protein>
    <submittedName>
        <fullName evidence="1">Uncharacterized protein</fullName>
    </submittedName>
</protein>
<dbReference type="AlphaFoldDB" id="A0A0R2L5W9"/>
<comment type="caution">
    <text evidence="1">The sequence shown here is derived from an EMBL/GenBank/DDBJ whole genome shotgun (WGS) entry which is preliminary data.</text>
</comment>